<name>A0A392W0C6_9FABA</name>
<dbReference type="AlphaFoldDB" id="A0A392W0C6"/>
<keyword evidence="1" id="KW-0812">Transmembrane</keyword>
<keyword evidence="3" id="KW-1185">Reference proteome</keyword>
<comment type="caution">
    <text evidence="2">The sequence shown here is derived from an EMBL/GenBank/DDBJ whole genome shotgun (WGS) entry which is preliminary data.</text>
</comment>
<sequence>LLPGGIVVAWIVVVVVVVAAVAAAADVAADVAQGIPSSPRNDHFREIYYPDIVVDIEKWNQ</sequence>
<evidence type="ECO:0000256" key="1">
    <source>
        <dbReference type="SAM" id="Phobius"/>
    </source>
</evidence>
<evidence type="ECO:0000313" key="2">
    <source>
        <dbReference type="EMBL" id="MCI92691.1"/>
    </source>
</evidence>
<dbReference type="Proteomes" id="UP000265520">
    <property type="component" value="Unassembled WGS sequence"/>
</dbReference>
<dbReference type="EMBL" id="LXQA011307651">
    <property type="protein sequence ID" value="MCI92691.1"/>
    <property type="molecule type" value="Genomic_DNA"/>
</dbReference>
<keyword evidence="1" id="KW-1133">Transmembrane helix</keyword>
<protein>
    <submittedName>
        <fullName evidence="2">Uncharacterized protein</fullName>
    </submittedName>
</protein>
<evidence type="ECO:0000313" key="3">
    <source>
        <dbReference type="Proteomes" id="UP000265520"/>
    </source>
</evidence>
<organism evidence="2 3">
    <name type="scientific">Trifolium medium</name>
    <dbReference type="NCBI Taxonomy" id="97028"/>
    <lineage>
        <taxon>Eukaryota</taxon>
        <taxon>Viridiplantae</taxon>
        <taxon>Streptophyta</taxon>
        <taxon>Embryophyta</taxon>
        <taxon>Tracheophyta</taxon>
        <taxon>Spermatophyta</taxon>
        <taxon>Magnoliopsida</taxon>
        <taxon>eudicotyledons</taxon>
        <taxon>Gunneridae</taxon>
        <taxon>Pentapetalae</taxon>
        <taxon>rosids</taxon>
        <taxon>fabids</taxon>
        <taxon>Fabales</taxon>
        <taxon>Fabaceae</taxon>
        <taxon>Papilionoideae</taxon>
        <taxon>50 kb inversion clade</taxon>
        <taxon>NPAAA clade</taxon>
        <taxon>Hologalegina</taxon>
        <taxon>IRL clade</taxon>
        <taxon>Trifolieae</taxon>
        <taxon>Trifolium</taxon>
    </lineage>
</organism>
<feature type="transmembrane region" description="Helical" evidence="1">
    <location>
        <begin position="6"/>
        <end position="29"/>
    </location>
</feature>
<keyword evidence="1" id="KW-0472">Membrane</keyword>
<feature type="non-terminal residue" evidence="2">
    <location>
        <position position="1"/>
    </location>
</feature>
<accession>A0A392W0C6</accession>
<proteinExistence type="predicted"/>
<reference evidence="2 3" key="1">
    <citation type="journal article" date="2018" name="Front. Plant Sci.">
        <title>Red Clover (Trifolium pratense) and Zigzag Clover (T. medium) - A Picture of Genomic Similarities and Differences.</title>
        <authorList>
            <person name="Dluhosova J."/>
            <person name="Istvanek J."/>
            <person name="Nedelnik J."/>
            <person name="Repkova J."/>
        </authorList>
    </citation>
    <scope>NUCLEOTIDE SEQUENCE [LARGE SCALE GENOMIC DNA]</scope>
    <source>
        <strain evidence="3">cv. 10/8</strain>
        <tissue evidence="2">Leaf</tissue>
    </source>
</reference>